<accession>A0A0D6MJW1</accession>
<dbReference type="AlphaFoldDB" id="A0A0D6MJW1"/>
<dbReference type="OrthoDB" id="7163809at2"/>
<dbReference type="InterPro" id="IPR036108">
    <property type="entry name" value="4pyrrol_syn_uPrphyn_synt_sf"/>
</dbReference>
<organism evidence="2 3">
    <name type="scientific">Tanticharoenia sakaeratensis NBRC 103193</name>
    <dbReference type="NCBI Taxonomy" id="1231623"/>
    <lineage>
        <taxon>Bacteria</taxon>
        <taxon>Pseudomonadati</taxon>
        <taxon>Pseudomonadota</taxon>
        <taxon>Alphaproteobacteria</taxon>
        <taxon>Acetobacterales</taxon>
        <taxon>Acetobacteraceae</taxon>
        <taxon>Tanticharoenia</taxon>
    </lineage>
</organism>
<proteinExistence type="predicted"/>
<dbReference type="STRING" id="1231623.Tasa_012_093"/>
<dbReference type="InterPro" id="IPR003754">
    <property type="entry name" value="4pyrrol_synth_uPrphyn_synth"/>
</dbReference>
<keyword evidence="3" id="KW-1185">Reference proteome</keyword>
<dbReference type="GO" id="GO:0033014">
    <property type="term" value="P:tetrapyrrole biosynthetic process"/>
    <property type="evidence" value="ECO:0007669"/>
    <property type="project" value="InterPro"/>
</dbReference>
<protein>
    <submittedName>
        <fullName evidence="2">Uroporphyrinogen-III synthase</fullName>
    </submittedName>
</protein>
<dbReference type="EMBL" id="BALE01000012">
    <property type="protein sequence ID" value="GAN53917.1"/>
    <property type="molecule type" value="Genomic_DNA"/>
</dbReference>
<comment type="caution">
    <text evidence="2">The sequence shown here is derived from an EMBL/GenBank/DDBJ whole genome shotgun (WGS) entry which is preliminary data.</text>
</comment>
<evidence type="ECO:0000313" key="2">
    <source>
        <dbReference type="EMBL" id="GAN53917.1"/>
    </source>
</evidence>
<evidence type="ECO:0000259" key="1">
    <source>
        <dbReference type="Pfam" id="PF02602"/>
    </source>
</evidence>
<dbReference type="SUPFAM" id="SSF69618">
    <property type="entry name" value="HemD-like"/>
    <property type="match status" value="1"/>
</dbReference>
<dbReference type="RefSeq" id="WP_048848306.1">
    <property type="nucleotide sequence ID" value="NZ_BALE01000012.1"/>
</dbReference>
<feature type="domain" description="Tetrapyrrole biosynthesis uroporphyrinogen III synthase" evidence="1">
    <location>
        <begin position="19"/>
        <end position="234"/>
    </location>
</feature>
<gene>
    <name evidence="2" type="ORF">Tasa_012_093</name>
</gene>
<evidence type="ECO:0000313" key="3">
    <source>
        <dbReference type="Proteomes" id="UP000032679"/>
    </source>
</evidence>
<dbReference type="CDD" id="cd06578">
    <property type="entry name" value="HemD"/>
    <property type="match status" value="1"/>
</dbReference>
<sequence length="240" mass="24738">MSAIGPRVLVTRPEPGLTETVEAVRAAGFEPIACPLLRVSFRTPSFPAHVPDAVVMTSGQAVPALTAAMRHGAIDAGMLLFAVGDRTANRARAAGFSRVESASGNAEDLRVRIESALERGSRLVLMSGAGEGLGLARSLRRAGFHVIRRVGYAARPVAHLPGDAMAAWAAAPAAALFFSAATARAFVGAASDADEASLRRAQAIAISGPVALELAARSWAGIRVAVRPDAAAMLDALSRP</sequence>
<dbReference type="Pfam" id="PF02602">
    <property type="entry name" value="HEM4"/>
    <property type="match status" value="1"/>
</dbReference>
<dbReference type="Proteomes" id="UP000032679">
    <property type="component" value="Unassembled WGS sequence"/>
</dbReference>
<reference evidence="2 3" key="1">
    <citation type="submission" date="2012-10" db="EMBL/GenBank/DDBJ databases">
        <title>Genome sequencing of Tanticharoenia sakaeratensis NBRC 103193.</title>
        <authorList>
            <person name="Azuma Y."/>
            <person name="Hadano H."/>
            <person name="Hirakawa H."/>
            <person name="Matsushita K."/>
        </authorList>
    </citation>
    <scope>NUCLEOTIDE SEQUENCE [LARGE SCALE GENOMIC DNA]</scope>
    <source>
        <strain evidence="2 3">NBRC 103193</strain>
    </source>
</reference>
<name>A0A0D6MJW1_9PROT</name>
<dbReference type="Gene3D" id="3.40.50.10090">
    <property type="match status" value="2"/>
</dbReference>
<dbReference type="GO" id="GO:0004852">
    <property type="term" value="F:uroporphyrinogen-III synthase activity"/>
    <property type="evidence" value="ECO:0007669"/>
    <property type="project" value="InterPro"/>
</dbReference>